<sequence length="167" mass="18424">QTVREAMREATIAITGLEPREEQLDVAVAIYHNRDVVLIAGTGRGKTLAFVMPCFLDKKITVIIVSPLNALEDNQAQCFQEWGLKATAVVVTSPKNLLSPNCLRPVLTKLAFAQHAKIIVDKAHCICLWGPKFRPCWGRLGEIQSLVPFWVPFLLATATATPSMITE</sequence>
<comment type="similarity">
    <text evidence="1">Belongs to the helicase family. RecQ subfamily.</text>
</comment>
<dbReference type="InParanoid" id="A0A067MHM7"/>
<dbReference type="EMBL" id="KL198059">
    <property type="protein sequence ID" value="KDQ11367.1"/>
    <property type="molecule type" value="Genomic_DNA"/>
</dbReference>
<reference evidence="8" key="1">
    <citation type="journal article" date="2014" name="Proc. Natl. Acad. Sci. U.S.A.">
        <title>Extensive sampling of basidiomycete genomes demonstrates inadequacy of the white-rot/brown-rot paradigm for wood decay fungi.</title>
        <authorList>
            <person name="Riley R."/>
            <person name="Salamov A.A."/>
            <person name="Brown D.W."/>
            <person name="Nagy L.G."/>
            <person name="Floudas D."/>
            <person name="Held B.W."/>
            <person name="Levasseur A."/>
            <person name="Lombard V."/>
            <person name="Morin E."/>
            <person name="Otillar R."/>
            <person name="Lindquist E.A."/>
            <person name="Sun H."/>
            <person name="LaButti K.M."/>
            <person name="Schmutz J."/>
            <person name="Jabbour D."/>
            <person name="Luo H."/>
            <person name="Baker S.E."/>
            <person name="Pisabarro A.G."/>
            <person name="Walton J.D."/>
            <person name="Blanchette R.A."/>
            <person name="Henrissat B."/>
            <person name="Martin F."/>
            <person name="Cullen D."/>
            <person name="Hibbett D.S."/>
            <person name="Grigoriev I.V."/>
        </authorList>
    </citation>
    <scope>NUCLEOTIDE SEQUENCE [LARGE SCALE GENOMIC DNA]</scope>
    <source>
        <strain evidence="8">FD-172 SS1</strain>
    </source>
</reference>
<evidence type="ECO:0000256" key="3">
    <source>
        <dbReference type="ARBA" id="ARBA00023235"/>
    </source>
</evidence>
<dbReference type="Gene3D" id="3.40.50.300">
    <property type="entry name" value="P-loop containing nucleotide triphosphate hydrolases"/>
    <property type="match status" value="2"/>
</dbReference>
<dbReference type="Proteomes" id="UP000027195">
    <property type="component" value="Unassembled WGS sequence"/>
</dbReference>
<feature type="non-terminal residue" evidence="7">
    <location>
        <position position="1"/>
    </location>
</feature>
<evidence type="ECO:0000313" key="8">
    <source>
        <dbReference type="Proteomes" id="UP000027195"/>
    </source>
</evidence>
<dbReference type="PROSITE" id="PS51192">
    <property type="entry name" value="HELICASE_ATP_BIND_1"/>
    <property type="match status" value="1"/>
</dbReference>
<dbReference type="EC" id="5.6.2.4" evidence="5"/>
<dbReference type="Pfam" id="PF00270">
    <property type="entry name" value="DEAD"/>
    <property type="match status" value="1"/>
</dbReference>
<feature type="domain" description="Helicase ATP-binding" evidence="6">
    <location>
        <begin position="27"/>
        <end position="167"/>
    </location>
</feature>
<dbReference type="GO" id="GO:0043138">
    <property type="term" value="F:3'-5' DNA helicase activity"/>
    <property type="evidence" value="ECO:0007669"/>
    <property type="project" value="UniProtKB-EC"/>
</dbReference>
<dbReference type="GO" id="GO:0005737">
    <property type="term" value="C:cytoplasm"/>
    <property type="evidence" value="ECO:0007669"/>
    <property type="project" value="TreeGrafter"/>
</dbReference>
<dbReference type="GO" id="GO:0005524">
    <property type="term" value="F:ATP binding"/>
    <property type="evidence" value="ECO:0007669"/>
    <property type="project" value="InterPro"/>
</dbReference>
<dbReference type="GO" id="GO:0003677">
    <property type="term" value="F:DNA binding"/>
    <property type="evidence" value="ECO:0007669"/>
    <property type="project" value="UniProtKB-KW"/>
</dbReference>
<gene>
    <name evidence="7" type="ORF">BOTBODRAFT_88214</name>
</gene>
<dbReference type="SUPFAM" id="SSF52540">
    <property type="entry name" value="P-loop containing nucleoside triphosphate hydrolases"/>
    <property type="match status" value="1"/>
</dbReference>
<keyword evidence="2" id="KW-0238">DNA-binding</keyword>
<dbReference type="InterPro" id="IPR027417">
    <property type="entry name" value="P-loop_NTPase"/>
</dbReference>
<evidence type="ECO:0000313" key="7">
    <source>
        <dbReference type="EMBL" id="KDQ11367.1"/>
    </source>
</evidence>
<dbReference type="AlphaFoldDB" id="A0A067MHM7"/>
<keyword evidence="3" id="KW-0413">Isomerase</keyword>
<protein>
    <recommendedName>
        <fullName evidence="5">DNA 3'-5' helicase</fullName>
        <ecNumber evidence="5">5.6.2.4</ecNumber>
    </recommendedName>
</protein>
<evidence type="ECO:0000256" key="2">
    <source>
        <dbReference type="ARBA" id="ARBA00023125"/>
    </source>
</evidence>
<keyword evidence="8" id="KW-1185">Reference proteome</keyword>
<dbReference type="GO" id="GO:0000724">
    <property type="term" value="P:double-strand break repair via homologous recombination"/>
    <property type="evidence" value="ECO:0007669"/>
    <property type="project" value="TreeGrafter"/>
</dbReference>
<dbReference type="PANTHER" id="PTHR13710">
    <property type="entry name" value="DNA HELICASE RECQ FAMILY MEMBER"/>
    <property type="match status" value="1"/>
</dbReference>
<dbReference type="InterPro" id="IPR014001">
    <property type="entry name" value="Helicase_ATP-bd"/>
</dbReference>
<dbReference type="OrthoDB" id="10261556at2759"/>
<evidence type="ECO:0000259" key="6">
    <source>
        <dbReference type="PROSITE" id="PS51192"/>
    </source>
</evidence>
<dbReference type="HOGENOM" id="CLU_001103_19_2_1"/>
<accession>A0A067MHM7</accession>
<dbReference type="InterPro" id="IPR011545">
    <property type="entry name" value="DEAD/DEAH_box_helicase_dom"/>
</dbReference>
<name>A0A067MHM7_BOTB1</name>
<dbReference type="GO" id="GO:0005694">
    <property type="term" value="C:chromosome"/>
    <property type="evidence" value="ECO:0007669"/>
    <property type="project" value="TreeGrafter"/>
</dbReference>
<dbReference type="GO" id="GO:0009378">
    <property type="term" value="F:four-way junction helicase activity"/>
    <property type="evidence" value="ECO:0007669"/>
    <property type="project" value="TreeGrafter"/>
</dbReference>
<proteinExistence type="inferred from homology"/>
<feature type="non-terminal residue" evidence="7">
    <location>
        <position position="167"/>
    </location>
</feature>
<comment type="catalytic activity">
    <reaction evidence="4">
        <text>Couples ATP hydrolysis with the unwinding of duplex DNA by translocating in the 3'-5' direction.</text>
        <dbReference type="EC" id="5.6.2.4"/>
    </reaction>
</comment>
<evidence type="ECO:0000256" key="5">
    <source>
        <dbReference type="ARBA" id="ARBA00034808"/>
    </source>
</evidence>
<evidence type="ECO:0000256" key="1">
    <source>
        <dbReference type="ARBA" id="ARBA00005446"/>
    </source>
</evidence>
<evidence type="ECO:0000256" key="4">
    <source>
        <dbReference type="ARBA" id="ARBA00034617"/>
    </source>
</evidence>
<dbReference type="PANTHER" id="PTHR13710:SF105">
    <property type="entry name" value="ATP-DEPENDENT DNA HELICASE Q1"/>
    <property type="match status" value="1"/>
</dbReference>
<organism evidence="7 8">
    <name type="scientific">Botryobasidium botryosum (strain FD-172 SS1)</name>
    <dbReference type="NCBI Taxonomy" id="930990"/>
    <lineage>
        <taxon>Eukaryota</taxon>
        <taxon>Fungi</taxon>
        <taxon>Dikarya</taxon>
        <taxon>Basidiomycota</taxon>
        <taxon>Agaricomycotina</taxon>
        <taxon>Agaricomycetes</taxon>
        <taxon>Cantharellales</taxon>
        <taxon>Botryobasidiaceae</taxon>
        <taxon>Botryobasidium</taxon>
    </lineage>
</organism>
<dbReference type="STRING" id="930990.A0A067MHM7"/>